<keyword evidence="2" id="KW-0812">Transmembrane</keyword>
<organism evidence="3 4">
    <name type="scientific">Nyctereutes procyonoides</name>
    <name type="common">Raccoon dog</name>
    <name type="synonym">Canis procyonoides</name>
    <dbReference type="NCBI Taxonomy" id="34880"/>
    <lineage>
        <taxon>Eukaryota</taxon>
        <taxon>Metazoa</taxon>
        <taxon>Chordata</taxon>
        <taxon>Craniata</taxon>
        <taxon>Vertebrata</taxon>
        <taxon>Euteleostomi</taxon>
        <taxon>Mammalia</taxon>
        <taxon>Eutheria</taxon>
        <taxon>Laurasiatheria</taxon>
        <taxon>Carnivora</taxon>
        <taxon>Caniformia</taxon>
        <taxon>Canidae</taxon>
        <taxon>Nyctereutes</taxon>
    </lineage>
</organism>
<feature type="compositionally biased region" description="Basic and acidic residues" evidence="1">
    <location>
        <begin position="1"/>
        <end position="11"/>
    </location>
</feature>
<dbReference type="PANTHER" id="PTHR10590:SF11">
    <property type="entry name" value="SODIUM_NUCLEOSIDE COTRANSPORTER 2"/>
    <property type="match status" value="1"/>
</dbReference>
<dbReference type="PANTHER" id="PTHR10590">
    <property type="entry name" value="SODIUM/NUCLEOSIDE COTRANSPORTER"/>
    <property type="match status" value="1"/>
</dbReference>
<gene>
    <name evidence="3" type="ORF">NYPRO_LOCUS3894</name>
</gene>
<feature type="region of interest" description="Disordered" evidence="1">
    <location>
        <begin position="1"/>
        <end position="30"/>
    </location>
</feature>
<dbReference type="GO" id="GO:0005415">
    <property type="term" value="F:nucleoside:sodium symporter activity"/>
    <property type="evidence" value="ECO:0007669"/>
    <property type="project" value="TreeGrafter"/>
</dbReference>
<proteinExistence type="predicted"/>
<protein>
    <submittedName>
        <fullName evidence="3">(raccoon dog) hypothetical protein</fullName>
    </submittedName>
</protein>
<keyword evidence="2" id="KW-0472">Membrane</keyword>
<dbReference type="GO" id="GO:0015211">
    <property type="term" value="F:purine nucleoside transmembrane transporter activity"/>
    <property type="evidence" value="ECO:0007669"/>
    <property type="project" value="TreeGrafter"/>
</dbReference>
<dbReference type="InterPro" id="IPR008276">
    <property type="entry name" value="C_nuclsd_transpt"/>
</dbReference>
<feature type="transmembrane region" description="Helical" evidence="2">
    <location>
        <begin position="185"/>
        <end position="206"/>
    </location>
</feature>
<reference evidence="3" key="1">
    <citation type="submission" date="2020-12" db="EMBL/GenBank/DDBJ databases">
        <authorList>
            <consortium name="Molecular Ecology Group"/>
        </authorList>
    </citation>
    <scope>NUCLEOTIDE SEQUENCE</scope>
    <source>
        <strain evidence="3">TBG_1078</strain>
    </source>
</reference>
<feature type="transmembrane region" description="Helical" evidence="2">
    <location>
        <begin position="152"/>
        <end position="173"/>
    </location>
</feature>
<feature type="transmembrane region" description="Helical" evidence="2">
    <location>
        <begin position="300"/>
        <end position="321"/>
    </location>
</feature>
<name>A0A811Y0F5_NYCPR</name>
<dbReference type="GO" id="GO:0005886">
    <property type="term" value="C:plasma membrane"/>
    <property type="evidence" value="ECO:0007669"/>
    <property type="project" value="TreeGrafter"/>
</dbReference>
<feature type="transmembrane region" description="Helical" evidence="2">
    <location>
        <begin position="226"/>
        <end position="244"/>
    </location>
</feature>
<feature type="transmembrane region" description="Helical" evidence="2">
    <location>
        <begin position="107"/>
        <end position="132"/>
    </location>
</feature>
<dbReference type="EMBL" id="CAJHUB010000660">
    <property type="protein sequence ID" value="CAD7671099.1"/>
    <property type="molecule type" value="Genomic_DNA"/>
</dbReference>
<accession>A0A811Y0F5</accession>
<keyword evidence="2" id="KW-1133">Transmembrane helix</keyword>
<sequence length="389" mass="43174">MLSLTLRDKSSGRKKLRGHSVNSTADGLSESHPKLSILTAKCYFGVLIRRNLQPFTGARSFYKTHAGLFKKILLGLFGALALSVLTCLVFLVLVHHFLKKPESTEHLISLTGICMFILILLSWRAVFWAWVFNWLFGILVIRMNPQFNTFPIIPFFGCMMSILCYLSLAQWMVHSYTSTTATNTLAVARSIFVGLTEAPLLIHLYLADIMPSEIHAVMTGPPASLISASVVAAPSALALSKLVNQRKAKFKNRRGEENNVLEAASNGARDAIVVGVMVGIKFFTNECVAQQLSQYKNRHLFGIAIFTGACVSLISVCVADFTSRTYETYVCCKGCFQSWNGTNLPAPPLHFHTWVDRVQCHRLCCEFYTNAACAQSWSISITVLILIAF</sequence>
<evidence type="ECO:0000256" key="2">
    <source>
        <dbReference type="SAM" id="Phobius"/>
    </source>
</evidence>
<dbReference type="GO" id="GO:0001895">
    <property type="term" value="P:retina homeostasis"/>
    <property type="evidence" value="ECO:0007669"/>
    <property type="project" value="TreeGrafter"/>
</dbReference>
<feature type="transmembrane region" description="Helical" evidence="2">
    <location>
        <begin position="72"/>
        <end position="95"/>
    </location>
</feature>
<evidence type="ECO:0000313" key="4">
    <source>
        <dbReference type="Proteomes" id="UP000645828"/>
    </source>
</evidence>
<evidence type="ECO:0000313" key="3">
    <source>
        <dbReference type="EMBL" id="CAD7671099.1"/>
    </source>
</evidence>
<dbReference type="AlphaFoldDB" id="A0A811Y0F5"/>
<evidence type="ECO:0000256" key="1">
    <source>
        <dbReference type="SAM" id="MobiDB-lite"/>
    </source>
</evidence>
<keyword evidence="4" id="KW-1185">Reference proteome</keyword>
<comment type="caution">
    <text evidence="3">The sequence shown here is derived from an EMBL/GenBank/DDBJ whole genome shotgun (WGS) entry which is preliminary data.</text>
</comment>
<dbReference type="Proteomes" id="UP000645828">
    <property type="component" value="Unassembled WGS sequence"/>
</dbReference>